<sequence>MIHIERILQNCSEDHLLKVLFQHKNDYLFSSSFLWHLNNTLSLLLEVDLKAYNDFIFNKLPAKNRDSFDIHSYISSLCELAVMYSFLNIDGKIEFFMYEPCLRDDNKKNVEFSIKINSIIYNVEVKAPNLEAHYKTISDKIDQYGVVIRLDSRGIKRPNNENEIPSPTMRVKDFLVDANQKFPQRSEGGSFNILFIAWDENTDQPCIALKEPRHGLLVKNSEFRDVDGSAFIFENIDLIFVSDLYKNFIVHIASTNKPLLGFIADVPYFDNALKRVHPFEVNPFILSFSRNLVVSANCDLQDRHVQDSIYQLPIAFSSQDVFIVDEDFVTKNCAGVKFSFG</sequence>
<gene>
    <name evidence="1" type="ORF">KL86DES1_21472</name>
</gene>
<organism evidence="1">
    <name type="scientific">uncultured Desulfovibrio sp</name>
    <dbReference type="NCBI Taxonomy" id="167968"/>
    <lineage>
        <taxon>Bacteria</taxon>
        <taxon>Pseudomonadati</taxon>
        <taxon>Thermodesulfobacteriota</taxon>
        <taxon>Desulfovibrionia</taxon>
        <taxon>Desulfovibrionales</taxon>
        <taxon>Desulfovibrionaceae</taxon>
        <taxon>Desulfovibrio</taxon>
        <taxon>environmental samples</taxon>
    </lineage>
</organism>
<dbReference type="EMBL" id="FMJC01000002">
    <property type="protein sequence ID" value="SCM73706.1"/>
    <property type="molecule type" value="Genomic_DNA"/>
</dbReference>
<evidence type="ECO:0000313" key="1">
    <source>
        <dbReference type="EMBL" id="SCM73706.1"/>
    </source>
</evidence>
<dbReference type="AlphaFoldDB" id="A0A212L843"/>
<proteinExistence type="predicted"/>
<accession>A0A212L843</accession>
<protein>
    <submittedName>
        <fullName evidence="1">Uncharacterized protein</fullName>
    </submittedName>
</protein>
<name>A0A212L843_9BACT</name>
<reference evidence="1" key="1">
    <citation type="submission" date="2016-08" db="EMBL/GenBank/DDBJ databases">
        <authorList>
            <person name="Seilhamer J.J."/>
        </authorList>
    </citation>
    <scope>NUCLEOTIDE SEQUENCE</scope>
    <source>
        <strain evidence="1">86-1</strain>
    </source>
</reference>
<dbReference type="RefSeq" id="WP_179980811.1">
    <property type="nucleotide sequence ID" value="NZ_LT608333.1"/>
</dbReference>